<keyword evidence="2" id="KW-1185">Reference proteome</keyword>
<evidence type="ECO:0000313" key="1">
    <source>
        <dbReference type="EMBL" id="KAJ5151942.1"/>
    </source>
</evidence>
<sequence length="136" mass="15308">MTVESAAVDVLAIREAAMKREGPFYPTLIVVLPGLLETSWYPEIEARFGYILTTRIFYGGARTTAQRAGKDSVITNTEDLISWYDGLDKASVKTATTIVLTSYEMWARATKEARPEMLRLYGVQFQLFYKPGNLRG</sequence>
<comment type="caution">
    <text evidence="1">The sequence shown here is derived from an EMBL/GenBank/DDBJ whole genome shotgun (WGS) entry which is preliminary data.</text>
</comment>
<organism evidence="1 2">
    <name type="scientific">Penicillium capsulatum</name>
    <dbReference type="NCBI Taxonomy" id="69766"/>
    <lineage>
        <taxon>Eukaryota</taxon>
        <taxon>Fungi</taxon>
        <taxon>Dikarya</taxon>
        <taxon>Ascomycota</taxon>
        <taxon>Pezizomycotina</taxon>
        <taxon>Eurotiomycetes</taxon>
        <taxon>Eurotiomycetidae</taxon>
        <taxon>Eurotiales</taxon>
        <taxon>Aspergillaceae</taxon>
        <taxon>Penicillium</taxon>
    </lineage>
</organism>
<proteinExistence type="predicted"/>
<accession>A0A9W9LF29</accession>
<dbReference type="Proteomes" id="UP001146351">
    <property type="component" value="Unassembled WGS sequence"/>
</dbReference>
<reference evidence="1" key="2">
    <citation type="journal article" date="2023" name="IMA Fungus">
        <title>Comparative genomic study of the Penicillium genus elucidates a diverse pangenome and 15 lateral gene transfer events.</title>
        <authorList>
            <person name="Petersen C."/>
            <person name="Sorensen T."/>
            <person name="Nielsen M.R."/>
            <person name="Sondergaard T.E."/>
            <person name="Sorensen J.L."/>
            <person name="Fitzpatrick D.A."/>
            <person name="Frisvad J.C."/>
            <person name="Nielsen K.L."/>
        </authorList>
    </citation>
    <scope>NUCLEOTIDE SEQUENCE</scope>
    <source>
        <strain evidence="1">IBT 21917</strain>
    </source>
</reference>
<name>A0A9W9LF29_9EURO</name>
<dbReference type="AlphaFoldDB" id="A0A9W9LF29"/>
<evidence type="ECO:0000313" key="2">
    <source>
        <dbReference type="Proteomes" id="UP001146351"/>
    </source>
</evidence>
<reference evidence="1" key="1">
    <citation type="submission" date="2022-11" db="EMBL/GenBank/DDBJ databases">
        <authorList>
            <person name="Petersen C."/>
        </authorList>
    </citation>
    <scope>NUCLEOTIDE SEQUENCE</scope>
    <source>
        <strain evidence="1">IBT 21917</strain>
    </source>
</reference>
<evidence type="ECO:0008006" key="3">
    <source>
        <dbReference type="Google" id="ProtNLM"/>
    </source>
</evidence>
<dbReference type="EMBL" id="JAPQKO010000008">
    <property type="protein sequence ID" value="KAJ5151942.1"/>
    <property type="molecule type" value="Genomic_DNA"/>
</dbReference>
<protein>
    <recommendedName>
        <fullName evidence="3">SNF2 N-terminal domain-containing protein</fullName>
    </recommendedName>
</protein>
<gene>
    <name evidence="1" type="ORF">N7492_010237</name>
</gene>